<evidence type="ECO:0000313" key="1">
    <source>
        <dbReference type="EMBL" id="AHC40225.1"/>
    </source>
</evidence>
<sequence length="261" mass="29153">MQISGAGISDSSGKNWIKIGGKEGEGIFVQIKGAYSTKGNQFSDSTLFGPARIGSKVGNESTLADEEKPIMIWSGEKGIVIFRGKRFFKNNRDENTLNEAKAILSEAWNKGHSTKWGDEKPDYYCKQRTENWKKLLNENVVVYAKHTNSTEGSLGVITPIEKKQTTYRWSQKTFNTPCLGTEIFSPEKVSLLTKNSSATTIEVQAKTNQQKLGYKFDIGEVTAVLYGRNKDLRITEKGIEDSLGNRIDWGNFLPKIELKPA</sequence>
<keyword evidence="2" id="KW-1185">Reference proteome</keyword>
<evidence type="ECO:0008006" key="3">
    <source>
        <dbReference type="Google" id="ProtNLM"/>
    </source>
</evidence>
<proteinExistence type="predicted"/>
<protein>
    <recommendedName>
        <fullName evidence="3">DUF31 domain-containing protein</fullName>
    </recommendedName>
</protein>
<dbReference type="Proteomes" id="UP000018745">
    <property type="component" value="Chromosome"/>
</dbReference>
<name>A0ABM5P1F8_9MOLU</name>
<accession>A0ABM5P1F8</accession>
<dbReference type="EMBL" id="CP006935">
    <property type="protein sequence ID" value="AHC40225.1"/>
    <property type="molecule type" value="Genomic_DNA"/>
</dbReference>
<reference evidence="1 2" key="1">
    <citation type="journal article" date="2014" name="Genome Announc.">
        <title>Complete Genome Sequence of Mycoplasma ovis Strain Michigan, a Hemoplasma of Sheep with Two Distinct 16S rRNA Genes.</title>
        <authorList>
            <person name="Deshuillers P.L."/>
            <person name="Santos A.P."/>
            <person name="do Nascimento N.C."/>
            <person name="Hampel J.A."/>
            <person name="Bergin I.L."/>
            <person name="Dyson M.C."/>
            <person name="Messick J.B."/>
        </authorList>
    </citation>
    <scope>NUCLEOTIDE SEQUENCE [LARGE SCALE GENOMIC DNA]</scope>
    <source>
        <strain evidence="1 2">Michigan</strain>
    </source>
</reference>
<gene>
    <name evidence="1" type="ORF">OVS_01700</name>
</gene>
<evidence type="ECO:0000313" key="2">
    <source>
        <dbReference type="Proteomes" id="UP000018745"/>
    </source>
</evidence>
<organism evidence="1 2">
    <name type="scientific">Mycoplasma ovis str. Michigan</name>
    <dbReference type="NCBI Taxonomy" id="1415773"/>
    <lineage>
        <taxon>Bacteria</taxon>
        <taxon>Bacillati</taxon>
        <taxon>Mycoplasmatota</taxon>
        <taxon>Mollicutes</taxon>
        <taxon>Mycoplasmataceae</taxon>
        <taxon>Mycoplasma</taxon>
    </lineage>
</organism>